<evidence type="ECO:0000313" key="1">
    <source>
        <dbReference type="EMBL" id="DAE14407.1"/>
    </source>
</evidence>
<name>A0A8S5Q512_9VIRU</name>
<reference evidence="1" key="1">
    <citation type="journal article" date="2021" name="Proc. Natl. Acad. Sci. U.S.A.">
        <title>A Catalog of Tens of Thousands of Viruses from Human Metagenomes Reveals Hidden Associations with Chronic Diseases.</title>
        <authorList>
            <person name="Tisza M.J."/>
            <person name="Buck C.B."/>
        </authorList>
    </citation>
    <scope>NUCLEOTIDE SEQUENCE</scope>
    <source>
        <strain evidence="1">CtIHi3</strain>
    </source>
</reference>
<proteinExistence type="predicted"/>
<organism evidence="1">
    <name type="scientific">Phage sp. ctIHi3</name>
    <dbReference type="NCBI Taxonomy" id="2825791"/>
    <lineage>
        <taxon>Viruses</taxon>
    </lineage>
</organism>
<accession>A0A8S5Q512</accession>
<dbReference type="EMBL" id="BK015582">
    <property type="protein sequence ID" value="DAE14407.1"/>
    <property type="molecule type" value="Genomic_DNA"/>
</dbReference>
<protein>
    <submittedName>
        <fullName evidence="1">Uncharacterized protein</fullName>
    </submittedName>
</protein>
<sequence>MIRSSGRISYFGNVYHLEPPDLQSGKRTTSLCGFIPTNFLSRISFRRSVGLGRIRSDGRVLYHRHLQRNQSDKATS</sequence>